<evidence type="ECO:0008006" key="3">
    <source>
        <dbReference type="Google" id="ProtNLM"/>
    </source>
</evidence>
<name>A0A6S6TKQ5_9BACT</name>
<dbReference type="EMBL" id="CACVAP010000093">
    <property type="protein sequence ID" value="CAA6819845.1"/>
    <property type="molecule type" value="Genomic_DNA"/>
</dbReference>
<dbReference type="Pfam" id="PF07963">
    <property type="entry name" value="N_methyl"/>
    <property type="match status" value="1"/>
</dbReference>
<keyword evidence="1" id="KW-0472">Membrane</keyword>
<reference evidence="2" key="1">
    <citation type="submission" date="2020-01" db="EMBL/GenBank/DDBJ databases">
        <authorList>
            <person name="Meier V. D."/>
            <person name="Meier V D."/>
        </authorList>
    </citation>
    <scope>NUCLEOTIDE SEQUENCE</scope>
    <source>
        <strain evidence="2">HLG_WM_MAG_06</strain>
    </source>
</reference>
<evidence type="ECO:0000313" key="2">
    <source>
        <dbReference type="EMBL" id="CAA6819845.1"/>
    </source>
</evidence>
<keyword evidence="1" id="KW-0812">Transmembrane</keyword>
<protein>
    <recommendedName>
        <fullName evidence="3">Prepilin-type N-terminal cleavage/methylation domain-containing protein</fullName>
    </recommendedName>
</protein>
<keyword evidence="1" id="KW-1133">Transmembrane helix</keyword>
<organism evidence="2">
    <name type="scientific">uncultured Sulfurovum sp</name>
    <dbReference type="NCBI Taxonomy" id="269237"/>
    <lineage>
        <taxon>Bacteria</taxon>
        <taxon>Pseudomonadati</taxon>
        <taxon>Campylobacterota</taxon>
        <taxon>Epsilonproteobacteria</taxon>
        <taxon>Campylobacterales</taxon>
        <taxon>Sulfurovaceae</taxon>
        <taxon>Sulfurovum</taxon>
        <taxon>environmental samples</taxon>
    </lineage>
</organism>
<evidence type="ECO:0000256" key="1">
    <source>
        <dbReference type="SAM" id="Phobius"/>
    </source>
</evidence>
<gene>
    <name evidence="2" type="ORF">HELGO_WM1421</name>
</gene>
<dbReference type="InterPro" id="IPR012902">
    <property type="entry name" value="N_methyl_site"/>
</dbReference>
<sequence length="136" mass="15955">MNKRHKAFTIIEILIAMLILFTAIAFSNIAIKAFNNYQRQSVRYQDLYITALSLKEKMNFLTQFNALKYSGNLNGIEYTINILELTRQKNYEIGADGIGRNNGDFLITLYELEMILIKDSREKSYKFLLTKQKRIR</sequence>
<dbReference type="AlphaFoldDB" id="A0A6S6TKQ5"/>
<proteinExistence type="predicted"/>
<accession>A0A6S6TKQ5</accession>
<feature type="transmembrane region" description="Helical" evidence="1">
    <location>
        <begin position="7"/>
        <end position="31"/>
    </location>
</feature>